<evidence type="ECO:0000313" key="2">
    <source>
        <dbReference type="Proteomes" id="UP001154252"/>
    </source>
</evidence>
<evidence type="ECO:0000313" key="1">
    <source>
        <dbReference type="EMBL" id="CAG8908907.1"/>
    </source>
</evidence>
<proteinExistence type="predicted"/>
<organism evidence="1 2">
    <name type="scientific">Penicillium egyptiacum</name>
    <dbReference type="NCBI Taxonomy" id="1303716"/>
    <lineage>
        <taxon>Eukaryota</taxon>
        <taxon>Fungi</taxon>
        <taxon>Dikarya</taxon>
        <taxon>Ascomycota</taxon>
        <taxon>Pezizomycotina</taxon>
        <taxon>Eurotiomycetes</taxon>
        <taxon>Eurotiomycetidae</taxon>
        <taxon>Eurotiales</taxon>
        <taxon>Aspergillaceae</taxon>
        <taxon>Penicillium</taxon>
    </lineage>
</organism>
<gene>
    <name evidence="1" type="ORF">PEGY_LOCUS9692</name>
</gene>
<dbReference type="OrthoDB" id="4351693at2759"/>
<protein>
    <submittedName>
        <fullName evidence="1">Uncharacterized protein</fullName>
    </submittedName>
</protein>
<dbReference type="AlphaFoldDB" id="A0A9W4KK29"/>
<dbReference type="Proteomes" id="UP001154252">
    <property type="component" value="Unassembled WGS sequence"/>
</dbReference>
<reference evidence="1" key="1">
    <citation type="submission" date="2021-07" db="EMBL/GenBank/DDBJ databases">
        <authorList>
            <person name="Branca A.L. A."/>
        </authorList>
    </citation>
    <scope>NUCLEOTIDE SEQUENCE</scope>
</reference>
<comment type="caution">
    <text evidence="1">The sequence shown here is derived from an EMBL/GenBank/DDBJ whole genome shotgun (WGS) entry which is preliminary data.</text>
</comment>
<dbReference type="EMBL" id="CAJVRC010000897">
    <property type="protein sequence ID" value="CAG8908907.1"/>
    <property type="molecule type" value="Genomic_DNA"/>
</dbReference>
<sequence length="100" mass="10936">MSAQPPASVSTSGLVNGAMCRAFAGGIFNLKASIDRRDLLASTSPLPRDEIEALSERIWETKLEFARVIRHWRDPVGQGILADLYEMLIGTLPNEDGIIP</sequence>
<accession>A0A9W4KK29</accession>
<keyword evidence="2" id="KW-1185">Reference proteome</keyword>
<name>A0A9W4KK29_9EURO</name>